<evidence type="ECO:0000256" key="7">
    <source>
        <dbReference type="ARBA" id="ARBA00022490"/>
    </source>
</evidence>
<evidence type="ECO:0000256" key="2">
    <source>
        <dbReference type="ARBA" id="ARBA00001958"/>
    </source>
</evidence>
<dbReference type="GO" id="GO:0005737">
    <property type="term" value="C:cytoplasm"/>
    <property type="evidence" value="ECO:0007669"/>
    <property type="project" value="UniProtKB-SubCell"/>
</dbReference>
<reference evidence="17 18" key="2">
    <citation type="journal article" date="2016" name="ISME J.">
        <title>Characterization of the first cultured representative of Verrucomicrobia subdivision 5 indicates the proposal of a novel phylum.</title>
        <authorList>
            <person name="Spring S."/>
            <person name="Bunk B."/>
            <person name="Sproer C."/>
            <person name="Schumann P."/>
            <person name="Rohde M."/>
            <person name="Tindall B.J."/>
            <person name="Klenk H.P."/>
        </authorList>
    </citation>
    <scope>NUCLEOTIDE SEQUENCE [LARGE SCALE GENOMIC DNA]</scope>
    <source>
        <strain evidence="17 18">L21-Fru-AB</strain>
    </source>
</reference>
<dbReference type="Pfam" id="PF03309">
    <property type="entry name" value="Pan_kinase"/>
    <property type="match status" value="1"/>
</dbReference>
<dbReference type="KEGG" id="vbl:L21SP4_01460"/>
<keyword evidence="16" id="KW-0479">Metal-binding</keyword>
<evidence type="ECO:0000256" key="8">
    <source>
        <dbReference type="ARBA" id="ARBA00022679"/>
    </source>
</evidence>
<dbReference type="Gene3D" id="3.30.420.40">
    <property type="match status" value="2"/>
</dbReference>
<comment type="cofactor">
    <cofactor evidence="2">
        <name>K(+)</name>
        <dbReference type="ChEBI" id="CHEBI:29103"/>
    </cofactor>
</comment>
<comment type="subunit">
    <text evidence="5 16">Homodimer.</text>
</comment>
<dbReference type="NCBIfam" id="TIGR00671">
    <property type="entry name" value="baf"/>
    <property type="match status" value="1"/>
</dbReference>
<feature type="binding site" evidence="16">
    <location>
        <position position="91"/>
    </location>
    <ligand>
        <name>substrate</name>
    </ligand>
</feature>
<evidence type="ECO:0000256" key="1">
    <source>
        <dbReference type="ARBA" id="ARBA00001206"/>
    </source>
</evidence>
<evidence type="ECO:0000256" key="9">
    <source>
        <dbReference type="ARBA" id="ARBA00022741"/>
    </source>
</evidence>
<comment type="function">
    <text evidence="16">Catalyzes the phosphorylation of pantothenate (Pan), the first step in CoA biosynthesis.</text>
</comment>
<dbReference type="GO" id="GO:0046872">
    <property type="term" value="F:metal ion binding"/>
    <property type="evidence" value="ECO:0007669"/>
    <property type="project" value="UniProtKB-KW"/>
</dbReference>
<evidence type="ECO:0000256" key="5">
    <source>
        <dbReference type="ARBA" id="ARBA00011738"/>
    </source>
</evidence>
<name>A0A0G3EE21_9BACT</name>
<dbReference type="STRING" id="1307763.L21SP4_01460"/>
<evidence type="ECO:0000256" key="14">
    <source>
        <dbReference type="ARBA" id="ARBA00038036"/>
    </source>
</evidence>
<comment type="catalytic activity">
    <reaction evidence="1 16">
        <text>(R)-pantothenate + ATP = (R)-4'-phosphopantothenate + ADP + H(+)</text>
        <dbReference type="Rhea" id="RHEA:16373"/>
        <dbReference type="ChEBI" id="CHEBI:10986"/>
        <dbReference type="ChEBI" id="CHEBI:15378"/>
        <dbReference type="ChEBI" id="CHEBI:29032"/>
        <dbReference type="ChEBI" id="CHEBI:30616"/>
        <dbReference type="ChEBI" id="CHEBI:456216"/>
        <dbReference type="EC" id="2.7.1.33"/>
    </reaction>
</comment>
<evidence type="ECO:0000256" key="12">
    <source>
        <dbReference type="ARBA" id="ARBA00022958"/>
    </source>
</evidence>
<dbReference type="AlphaFoldDB" id="A0A0G3EE21"/>
<evidence type="ECO:0000256" key="11">
    <source>
        <dbReference type="ARBA" id="ARBA00022840"/>
    </source>
</evidence>
<keyword evidence="12 16" id="KW-0630">Potassium</keyword>
<keyword evidence="11 16" id="KW-0067">ATP-binding</keyword>
<dbReference type="HAMAP" id="MF_01274">
    <property type="entry name" value="Pantothen_kinase_3"/>
    <property type="match status" value="1"/>
</dbReference>
<comment type="cofactor">
    <cofactor evidence="16">
        <name>NH4(+)</name>
        <dbReference type="ChEBI" id="CHEBI:28938"/>
    </cofactor>
    <cofactor evidence="16">
        <name>K(+)</name>
        <dbReference type="ChEBI" id="CHEBI:29103"/>
    </cofactor>
    <text evidence="16">A monovalent cation. Ammonium or potassium.</text>
</comment>
<evidence type="ECO:0000256" key="10">
    <source>
        <dbReference type="ARBA" id="ARBA00022777"/>
    </source>
</evidence>
<feature type="binding site" evidence="16">
    <location>
        <position position="175"/>
    </location>
    <ligand>
        <name>substrate</name>
    </ligand>
</feature>
<feature type="binding site" evidence="16">
    <location>
        <begin position="98"/>
        <end position="101"/>
    </location>
    <ligand>
        <name>substrate</name>
    </ligand>
</feature>
<dbReference type="GO" id="GO:0015937">
    <property type="term" value="P:coenzyme A biosynthetic process"/>
    <property type="evidence" value="ECO:0007669"/>
    <property type="project" value="UniProtKB-UniRule"/>
</dbReference>
<dbReference type="EC" id="2.7.1.33" evidence="6 16"/>
<comment type="subcellular location">
    <subcellularLocation>
        <location evidence="3 16">Cytoplasm</location>
    </subcellularLocation>
</comment>
<comment type="similarity">
    <text evidence="14 16">Belongs to the type III pantothenate kinase family.</text>
</comment>
<keyword evidence="7 16" id="KW-0963">Cytoplasm</keyword>
<keyword evidence="18" id="KW-1185">Reference proteome</keyword>
<reference evidence="18" key="1">
    <citation type="submission" date="2015-02" db="EMBL/GenBank/DDBJ databases">
        <title>Description and complete genome sequence of the first cultured representative of the subdivision 5 of the Verrucomicrobia phylum.</title>
        <authorList>
            <person name="Spring S."/>
            <person name="Bunk B."/>
            <person name="Sproer C."/>
            <person name="Klenk H.-P."/>
        </authorList>
    </citation>
    <scope>NUCLEOTIDE SEQUENCE [LARGE SCALE GENOMIC DNA]</scope>
    <source>
        <strain evidence="18">L21-Fru-AB</strain>
    </source>
</reference>
<dbReference type="GO" id="GO:0004594">
    <property type="term" value="F:pantothenate kinase activity"/>
    <property type="evidence" value="ECO:0007669"/>
    <property type="project" value="UniProtKB-UniRule"/>
</dbReference>
<dbReference type="EMBL" id="CP010904">
    <property type="protein sequence ID" value="AKJ64706.1"/>
    <property type="molecule type" value="Genomic_DNA"/>
</dbReference>
<evidence type="ECO:0000256" key="6">
    <source>
        <dbReference type="ARBA" id="ARBA00012102"/>
    </source>
</evidence>
<keyword evidence="9 16" id="KW-0547">Nucleotide-binding</keyword>
<feature type="binding site" evidence="16">
    <location>
        <begin position="5"/>
        <end position="12"/>
    </location>
    <ligand>
        <name>ATP</name>
        <dbReference type="ChEBI" id="CHEBI:30616"/>
    </ligand>
</feature>
<dbReference type="InterPro" id="IPR004619">
    <property type="entry name" value="Type_III_PanK"/>
</dbReference>
<evidence type="ECO:0000256" key="16">
    <source>
        <dbReference type="HAMAP-Rule" id="MF_01274"/>
    </source>
</evidence>
<evidence type="ECO:0000256" key="13">
    <source>
        <dbReference type="ARBA" id="ARBA00022993"/>
    </source>
</evidence>
<dbReference type="Proteomes" id="UP000035268">
    <property type="component" value="Chromosome"/>
</dbReference>
<evidence type="ECO:0000313" key="18">
    <source>
        <dbReference type="Proteomes" id="UP000035268"/>
    </source>
</evidence>
<accession>A0A0G3EE21</accession>
<feature type="binding site" evidence="16">
    <location>
        <position position="123"/>
    </location>
    <ligand>
        <name>ATP</name>
        <dbReference type="ChEBI" id="CHEBI:30616"/>
    </ligand>
</feature>
<keyword evidence="13 16" id="KW-0173">Coenzyme A biosynthesis</keyword>
<dbReference type="InterPro" id="IPR043129">
    <property type="entry name" value="ATPase_NBD"/>
</dbReference>
<dbReference type="PANTHER" id="PTHR34265">
    <property type="entry name" value="TYPE III PANTOTHENATE KINASE"/>
    <property type="match status" value="1"/>
</dbReference>
<evidence type="ECO:0000256" key="15">
    <source>
        <dbReference type="ARBA" id="ARBA00040883"/>
    </source>
</evidence>
<proteinExistence type="inferred from homology"/>
<sequence length="250" mass="26606">MLVLDVGNTGVTAGRYRAGRVSRVRRRDTGRADAGELRAWLTPSGDAIRQAAYASVVPEVNPLWRDALAAAGFSSVLPIGPHLDLGVAVDYPRPETIGADRLANAAAAARRYEPPVVVCDFGTALTFDVILAEKGYVGGLICPGLPLMFEYLAERTALLPRIGPGRVSRVIGRSTVGAMRSGARLGARGMVREVIEAVRADLDAERLSVCATGGQASWICGDMDIEVDPHLTLRGLGIIGERNPDRFEGM</sequence>
<dbReference type="UniPathway" id="UPA00241">
    <property type="reaction ID" value="UER00352"/>
</dbReference>
<feature type="binding site" evidence="16">
    <location>
        <position position="120"/>
    </location>
    <ligand>
        <name>K(+)</name>
        <dbReference type="ChEBI" id="CHEBI:29103"/>
    </ligand>
</feature>
<dbReference type="SUPFAM" id="SSF53067">
    <property type="entry name" value="Actin-like ATPase domain"/>
    <property type="match status" value="2"/>
</dbReference>
<protein>
    <recommendedName>
        <fullName evidence="15 16">Type III pantothenate kinase</fullName>
        <ecNumber evidence="6 16">2.7.1.33</ecNumber>
    </recommendedName>
    <alternativeName>
        <fullName evidence="16">PanK-III</fullName>
    </alternativeName>
    <alternativeName>
        <fullName evidence="16">Pantothenic acid kinase</fullName>
    </alternativeName>
</protein>
<evidence type="ECO:0000256" key="3">
    <source>
        <dbReference type="ARBA" id="ARBA00004496"/>
    </source>
</evidence>
<gene>
    <name evidence="16 17" type="primary">coaX</name>
    <name evidence="17" type="ORF">L21SP4_01460</name>
</gene>
<keyword evidence="10 16" id="KW-0418">Kinase</keyword>
<comment type="pathway">
    <text evidence="4 16">Cofactor biosynthesis; coenzyme A biosynthesis; CoA from (R)-pantothenate: step 1/5.</text>
</comment>
<evidence type="ECO:0000256" key="4">
    <source>
        <dbReference type="ARBA" id="ARBA00005225"/>
    </source>
</evidence>
<dbReference type="GO" id="GO:0005524">
    <property type="term" value="F:ATP binding"/>
    <property type="evidence" value="ECO:0007669"/>
    <property type="project" value="UniProtKB-UniRule"/>
</dbReference>
<dbReference type="CDD" id="cd24015">
    <property type="entry name" value="ASKHA_NBD_PanK-III"/>
    <property type="match status" value="1"/>
</dbReference>
<evidence type="ECO:0000313" key="17">
    <source>
        <dbReference type="EMBL" id="AKJ64706.1"/>
    </source>
</evidence>
<organism evidence="17 18">
    <name type="scientific">Kiritimatiella glycovorans</name>
    <dbReference type="NCBI Taxonomy" id="1307763"/>
    <lineage>
        <taxon>Bacteria</taxon>
        <taxon>Pseudomonadati</taxon>
        <taxon>Kiritimatiellota</taxon>
        <taxon>Kiritimatiellia</taxon>
        <taxon>Kiritimatiellales</taxon>
        <taxon>Kiritimatiellaceae</taxon>
        <taxon>Kiritimatiella</taxon>
    </lineage>
</organism>
<feature type="active site" description="Proton acceptor" evidence="16">
    <location>
        <position position="100"/>
    </location>
</feature>
<keyword evidence="8 16" id="KW-0808">Transferase</keyword>
<dbReference type="PANTHER" id="PTHR34265:SF1">
    <property type="entry name" value="TYPE III PANTOTHENATE KINASE"/>
    <property type="match status" value="1"/>
</dbReference>